<dbReference type="EMBL" id="CAJVQB010111107">
    <property type="protein sequence ID" value="CAG8852348.1"/>
    <property type="molecule type" value="Genomic_DNA"/>
</dbReference>
<evidence type="ECO:0000313" key="3">
    <source>
        <dbReference type="Proteomes" id="UP000789901"/>
    </source>
</evidence>
<evidence type="ECO:0000256" key="1">
    <source>
        <dbReference type="SAM" id="MobiDB-lite"/>
    </source>
</evidence>
<protein>
    <submittedName>
        <fullName evidence="2">20740_t:CDS:1</fullName>
    </submittedName>
</protein>
<feature type="non-terminal residue" evidence="2">
    <location>
        <position position="1"/>
    </location>
</feature>
<comment type="caution">
    <text evidence="2">The sequence shown here is derived from an EMBL/GenBank/DDBJ whole genome shotgun (WGS) entry which is preliminary data.</text>
</comment>
<keyword evidence="3" id="KW-1185">Reference proteome</keyword>
<sequence length="65" mass="7157">HFSDRSYEDYGQPQQARTSVTSEASVNTTISCIASMKIGDDRSAPVISQGLYTLQRVNSSRPHPN</sequence>
<name>A0ABN7XD88_GIGMA</name>
<dbReference type="Proteomes" id="UP000789901">
    <property type="component" value="Unassembled WGS sequence"/>
</dbReference>
<accession>A0ABN7XD88</accession>
<reference evidence="2 3" key="1">
    <citation type="submission" date="2021-06" db="EMBL/GenBank/DDBJ databases">
        <authorList>
            <person name="Kallberg Y."/>
            <person name="Tangrot J."/>
            <person name="Rosling A."/>
        </authorList>
    </citation>
    <scope>NUCLEOTIDE SEQUENCE [LARGE SCALE GENOMIC DNA]</scope>
    <source>
        <strain evidence="2 3">120-4 pot B 10/14</strain>
    </source>
</reference>
<proteinExistence type="predicted"/>
<gene>
    <name evidence="2" type="ORF">GMARGA_LOCUS41179</name>
</gene>
<feature type="compositionally biased region" description="Polar residues" evidence="1">
    <location>
        <begin position="12"/>
        <end position="25"/>
    </location>
</feature>
<feature type="region of interest" description="Disordered" evidence="1">
    <location>
        <begin position="1"/>
        <end position="25"/>
    </location>
</feature>
<evidence type="ECO:0000313" key="2">
    <source>
        <dbReference type="EMBL" id="CAG8852348.1"/>
    </source>
</evidence>
<organism evidence="2 3">
    <name type="scientific">Gigaspora margarita</name>
    <dbReference type="NCBI Taxonomy" id="4874"/>
    <lineage>
        <taxon>Eukaryota</taxon>
        <taxon>Fungi</taxon>
        <taxon>Fungi incertae sedis</taxon>
        <taxon>Mucoromycota</taxon>
        <taxon>Glomeromycotina</taxon>
        <taxon>Glomeromycetes</taxon>
        <taxon>Diversisporales</taxon>
        <taxon>Gigasporaceae</taxon>
        <taxon>Gigaspora</taxon>
    </lineage>
</organism>